<sequence>MPEKEPQFWLAIWHALSTSPTWQGAVMAAVISVLRVLYDGKETKPVRLALEALISGALTLCSGSLIAWLGLPENVVMAVGGAIGFLGVATLRGLAIRWVGKQVGSDR</sequence>
<feature type="transmembrane region" description="Helical" evidence="1">
    <location>
        <begin position="50"/>
        <end position="69"/>
    </location>
</feature>
<feature type="transmembrane region" description="Helical" evidence="1">
    <location>
        <begin position="20"/>
        <end position="38"/>
    </location>
</feature>
<dbReference type="Pfam" id="PF05106">
    <property type="entry name" value="Phage_holin_3_1"/>
    <property type="match status" value="1"/>
</dbReference>
<dbReference type="InterPro" id="IPR006481">
    <property type="entry name" value="Phage_lambda_GpS_holin"/>
</dbReference>
<gene>
    <name evidence="2" type="ORF">C4K68_07710</name>
</gene>
<proteinExistence type="predicted"/>
<keyword evidence="1" id="KW-0812">Transmembrane</keyword>
<evidence type="ECO:0000313" key="3">
    <source>
        <dbReference type="Proteomes" id="UP000238196"/>
    </source>
</evidence>
<keyword evidence="1" id="KW-1133">Transmembrane helix</keyword>
<organism evidence="2 3">
    <name type="scientific">Proteobacteria bacterium 228</name>
    <dbReference type="NCBI Taxonomy" id="2083153"/>
    <lineage>
        <taxon>Bacteria</taxon>
        <taxon>Pseudomonadati</taxon>
        <taxon>Pseudomonadota</taxon>
    </lineage>
</organism>
<name>A0A2S5KT78_9PROT</name>
<comment type="caution">
    <text evidence="2">The sequence shown here is derived from an EMBL/GenBank/DDBJ whole genome shotgun (WGS) entry which is preliminary data.</text>
</comment>
<evidence type="ECO:0000313" key="2">
    <source>
        <dbReference type="EMBL" id="PPC77923.1"/>
    </source>
</evidence>
<dbReference type="EMBL" id="PRLP01000023">
    <property type="protein sequence ID" value="PPC77923.1"/>
    <property type="molecule type" value="Genomic_DNA"/>
</dbReference>
<feature type="transmembrane region" description="Helical" evidence="1">
    <location>
        <begin position="75"/>
        <end position="95"/>
    </location>
</feature>
<dbReference type="OrthoDB" id="6711255at2"/>
<evidence type="ECO:0000256" key="1">
    <source>
        <dbReference type="SAM" id="Phobius"/>
    </source>
</evidence>
<protein>
    <submittedName>
        <fullName evidence="2">Phage holin, lambda family</fullName>
    </submittedName>
</protein>
<dbReference type="NCBIfam" id="TIGR01594">
    <property type="entry name" value="holin_lambda"/>
    <property type="match status" value="1"/>
</dbReference>
<dbReference type="AlphaFoldDB" id="A0A2S5KT78"/>
<keyword evidence="1" id="KW-0472">Membrane</keyword>
<accession>A0A2S5KT78</accession>
<reference evidence="2 3" key="1">
    <citation type="submission" date="2018-02" db="EMBL/GenBank/DDBJ databases">
        <title>novel marine gammaproteobacteria from coastal saline agro ecosystem.</title>
        <authorList>
            <person name="Krishnan R."/>
            <person name="Ramesh Kumar N."/>
        </authorList>
    </citation>
    <scope>NUCLEOTIDE SEQUENCE [LARGE SCALE GENOMIC DNA]</scope>
    <source>
        <strain evidence="2 3">228</strain>
    </source>
</reference>
<dbReference type="Proteomes" id="UP000238196">
    <property type="component" value="Unassembled WGS sequence"/>
</dbReference>